<keyword evidence="3" id="KW-0238">DNA-binding</keyword>
<evidence type="ECO:0000256" key="1">
    <source>
        <dbReference type="ARBA" id="ARBA00010923"/>
    </source>
</evidence>
<dbReference type="InterPro" id="IPR044946">
    <property type="entry name" value="Restrct_endonuc_typeI_TRD_sf"/>
</dbReference>
<dbReference type="CDD" id="cd17261">
    <property type="entry name" value="RMtype1_S_EcoKI-TRD2-CR2_like"/>
    <property type="match status" value="1"/>
</dbReference>
<dbReference type="Proteomes" id="UP000509702">
    <property type="component" value="Chromosome"/>
</dbReference>
<dbReference type="InterPro" id="IPR051212">
    <property type="entry name" value="Type-I_RE_S_subunit"/>
</dbReference>
<keyword evidence="2" id="KW-0680">Restriction system</keyword>
<proteinExistence type="inferred from homology"/>
<dbReference type="REBASE" id="397759">
    <property type="entry name" value="S.Aor14407ORF19765P"/>
</dbReference>
<comment type="similarity">
    <text evidence="1">Belongs to the type-I restriction system S methylase family.</text>
</comment>
<protein>
    <submittedName>
        <fullName evidence="6">Restriction endonuclease subunit S</fullName>
    </submittedName>
</protein>
<evidence type="ECO:0000313" key="6">
    <source>
        <dbReference type="EMBL" id="QKS52601.1"/>
    </source>
</evidence>
<dbReference type="GO" id="GO:0004519">
    <property type="term" value="F:endonuclease activity"/>
    <property type="evidence" value="ECO:0007669"/>
    <property type="project" value="UniProtKB-KW"/>
</dbReference>
<accession>A0A6N1ALP8</accession>
<dbReference type="PANTHER" id="PTHR43140">
    <property type="entry name" value="TYPE-1 RESTRICTION ENZYME ECOKI SPECIFICITY PROTEIN"/>
    <property type="match status" value="1"/>
</dbReference>
<sequence>MSTICDKITDGTHQSPKFEADGIPFLVISNIIRGKIEWQAVKKWISHDTYAALTARVRPERGDVLYSAVGSYGTAVAVDDDRPFAFQRHIAHIKPNSKIVDAEFLARWLNSPEARKRADAVARGVAQKTVTLGNLAEFEVPLAPLPEQRRIVEKIEALVTRSRRAREALDTLPTLIDRYRQSILAAAFRGDLTADWRAETIGTDVEGELRHLAEKRSARWPEFGRGPCRAPLAVEDPLPVPSGWAVTTLDALLVGIQSGKNFRCEERPPADDEAGVIKISAVTWGKFDQDESKTVTDRALLDPDARIAEGDFLFSRANTIELVGACVIVDEFNKELYLTDKVLRFIFASDDVKRWVLWFLRSPEGRRQIEARSSGNQMSMRNIGQDSIRRLSIPLPSKAEIAAILAVLERRLAAIESLKRMAGEQRGRLATLDQSILAKAFRGELVPQDPNDEPASVLLERIRAERAAAGPAPRRGRRPKVGGGG</sequence>
<dbReference type="AlphaFoldDB" id="A0A6N1ALP8"/>
<feature type="compositionally biased region" description="Basic residues" evidence="4">
    <location>
        <begin position="474"/>
        <end position="485"/>
    </location>
</feature>
<keyword evidence="7" id="KW-1185">Reference proteome</keyword>
<evidence type="ECO:0000256" key="3">
    <source>
        <dbReference type="ARBA" id="ARBA00023125"/>
    </source>
</evidence>
<feature type="region of interest" description="Disordered" evidence="4">
    <location>
        <begin position="464"/>
        <end position="485"/>
    </location>
</feature>
<keyword evidence="6" id="KW-0255">Endonuclease</keyword>
<evidence type="ECO:0000256" key="2">
    <source>
        <dbReference type="ARBA" id="ARBA00022747"/>
    </source>
</evidence>
<evidence type="ECO:0000256" key="4">
    <source>
        <dbReference type="SAM" id="MobiDB-lite"/>
    </source>
</evidence>
<dbReference type="Pfam" id="PF01420">
    <property type="entry name" value="Methylase_S"/>
    <property type="match status" value="1"/>
</dbReference>
<name>A0A6N1ALP8_9PROT</name>
<gene>
    <name evidence="6" type="ORF">HUE56_19760</name>
</gene>
<dbReference type="SUPFAM" id="SSF116734">
    <property type="entry name" value="DNA methylase specificity domain"/>
    <property type="match status" value="2"/>
</dbReference>
<dbReference type="InterPro" id="IPR000055">
    <property type="entry name" value="Restrct_endonuc_typeI_TRD"/>
</dbReference>
<reference evidence="6 7" key="1">
    <citation type="submission" date="2020-06" db="EMBL/GenBank/DDBJ databases">
        <title>Complete genome of Azosprillum oryzae KACC14407.</title>
        <authorList>
            <person name="Kim M."/>
            <person name="Park Y.-J."/>
            <person name="Shin J.-H."/>
        </authorList>
    </citation>
    <scope>NUCLEOTIDE SEQUENCE [LARGE SCALE GENOMIC DNA]</scope>
    <source>
        <strain evidence="6 7">KACC 14407</strain>
    </source>
</reference>
<feature type="domain" description="Type I restriction modification DNA specificity" evidence="5">
    <location>
        <begin position="51"/>
        <end position="160"/>
    </location>
</feature>
<evidence type="ECO:0000313" key="7">
    <source>
        <dbReference type="Proteomes" id="UP000509702"/>
    </source>
</evidence>
<dbReference type="CDD" id="cd17246">
    <property type="entry name" value="RMtype1_S_SonII-TRD2-CR2_like"/>
    <property type="match status" value="1"/>
</dbReference>
<evidence type="ECO:0000259" key="5">
    <source>
        <dbReference type="Pfam" id="PF01420"/>
    </source>
</evidence>
<keyword evidence="6" id="KW-0378">Hydrolase</keyword>
<dbReference type="GO" id="GO:0009307">
    <property type="term" value="P:DNA restriction-modification system"/>
    <property type="evidence" value="ECO:0007669"/>
    <property type="project" value="UniProtKB-KW"/>
</dbReference>
<dbReference type="GO" id="GO:0003677">
    <property type="term" value="F:DNA binding"/>
    <property type="evidence" value="ECO:0007669"/>
    <property type="project" value="UniProtKB-KW"/>
</dbReference>
<keyword evidence="6" id="KW-0540">Nuclease</keyword>
<organism evidence="6 7">
    <name type="scientific">Azospirillum oryzae</name>
    <dbReference type="NCBI Taxonomy" id="286727"/>
    <lineage>
        <taxon>Bacteria</taxon>
        <taxon>Pseudomonadati</taxon>
        <taxon>Pseudomonadota</taxon>
        <taxon>Alphaproteobacteria</taxon>
        <taxon>Rhodospirillales</taxon>
        <taxon>Azospirillaceae</taxon>
        <taxon>Azospirillum</taxon>
    </lineage>
</organism>
<dbReference type="EMBL" id="CP054619">
    <property type="protein sequence ID" value="QKS52601.1"/>
    <property type="molecule type" value="Genomic_DNA"/>
</dbReference>
<dbReference type="PANTHER" id="PTHR43140:SF1">
    <property type="entry name" value="TYPE I RESTRICTION ENZYME ECOKI SPECIFICITY SUBUNIT"/>
    <property type="match status" value="1"/>
</dbReference>
<dbReference type="KEGG" id="aoz:HUE56_19760"/>
<dbReference type="Gene3D" id="3.90.220.20">
    <property type="entry name" value="DNA methylase specificity domains"/>
    <property type="match status" value="2"/>
</dbReference>